<dbReference type="eggNOG" id="ENOG50345HV">
    <property type="taxonomic scope" value="Bacteria"/>
</dbReference>
<evidence type="ECO:0008006" key="5">
    <source>
        <dbReference type="Google" id="ProtNLM"/>
    </source>
</evidence>
<dbReference type="PATRIC" id="fig|1392540.3.peg.231"/>
<keyword evidence="1" id="KW-0175">Coiled coil</keyword>
<evidence type="ECO:0000256" key="2">
    <source>
        <dbReference type="SAM" id="Phobius"/>
    </source>
</evidence>
<evidence type="ECO:0000313" key="3">
    <source>
        <dbReference type="EMBL" id="ESK41246.1"/>
    </source>
</evidence>
<gene>
    <name evidence="3" type="ORF">P256_00235</name>
</gene>
<proteinExistence type="predicted"/>
<dbReference type="AlphaFoldDB" id="V2TT78"/>
<reference evidence="3 4" key="1">
    <citation type="submission" date="2013-10" db="EMBL/GenBank/DDBJ databases">
        <title>The Genome Sequence of Acinetobacter nectaris CIP 110549.</title>
        <authorList>
            <consortium name="The Broad Institute Genomics Platform"/>
            <consortium name="The Broad Institute Genome Sequencing Center for Infectious Disease"/>
            <person name="Cerqueira G."/>
            <person name="Feldgarden M."/>
            <person name="Courvalin P."/>
            <person name="Grillot-Courvalin C."/>
            <person name="Clermont D."/>
            <person name="Rocha E."/>
            <person name="Yoon E.-J."/>
            <person name="Nemec A."/>
            <person name="Young S.K."/>
            <person name="Zeng Q."/>
            <person name="Gargeya S."/>
            <person name="Fitzgerald M."/>
            <person name="Abouelleil A."/>
            <person name="Alvarado L."/>
            <person name="Berlin A.M."/>
            <person name="Chapman S.B."/>
            <person name="Gainer-Dewar J."/>
            <person name="Goldberg J."/>
            <person name="Gnerre S."/>
            <person name="Griggs A."/>
            <person name="Gujja S."/>
            <person name="Hansen M."/>
            <person name="Howarth C."/>
            <person name="Imamovic A."/>
            <person name="Ireland A."/>
            <person name="Larimer J."/>
            <person name="McCowan C."/>
            <person name="Murphy C."/>
            <person name="Pearson M."/>
            <person name="Poon T.W."/>
            <person name="Priest M."/>
            <person name="Roberts A."/>
            <person name="Saif S."/>
            <person name="Shea T."/>
            <person name="Sykes S."/>
            <person name="Wortman J."/>
            <person name="Nusbaum C."/>
            <person name="Birren B."/>
        </authorList>
    </citation>
    <scope>NUCLEOTIDE SEQUENCE [LARGE SCALE GENOMIC DNA]</scope>
    <source>
        <strain evidence="3 4">CIP 110549</strain>
    </source>
</reference>
<evidence type="ECO:0000313" key="4">
    <source>
        <dbReference type="Proteomes" id="UP000023785"/>
    </source>
</evidence>
<feature type="transmembrane region" description="Helical" evidence="2">
    <location>
        <begin position="97"/>
        <end position="117"/>
    </location>
</feature>
<keyword evidence="2" id="KW-0472">Membrane</keyword>
<dbReference type="HOGENOM" id="CLU_1101034_0_0_6"/>
<keyword evidence="2" id="KW-1133">Transmembrane helix</keyword>
<comment type="caution">
    <text evidence="3">The sequence shown here is derived from an EMBL/GenBank/DDBJ whole genome shotgun (WGS) entry which is preliminary data.</text>
</comment>
<keyword evidence="4" id="KW-1185">Reference proteome</keyword>
<name>V2TT78_9GAMM</name>
<dbReference type="STRING" id="1392540.P256_00235"/>
<sequence>MLILHIEGKDVDQLDVELKFNGAMRVLQDSIDKNLLDLESCQKIIQSDNFSNIIKNAEEKIQNLEAAKRAFEGEHTRTVYTEAFEKYSDLAKRYERAFYALIYLSIMSTFIACAIVYRRSDLLYDVLIVKAVIAVAVITLLTLWIRRASHYRKLAEQAEQTALELRAIPSFLKEVREEDQRLIYRDLAGKYFGKTLDQTQHDKIGDLMQDQIKNTIELTKATVDAAKGYKDIVSAKDEAKDSNSSNNKEDKS</sequence>
<protein>
    <recommendedName>
        <fullName evidence="5">SMODS and SLOG-associating 2TM effector domain-containing protein</fullName>
    </recommendedName>
</protein>
<evidence type="ECO:0000256" key="1">
    <source>
        <dbReference type="SAM" id="Coils"/>
    </source>
</evidence>
<organism evidence="3 4">
    <name type="scientific">Acinetobacter nectaris CIP 110549</name>
    <dbReference type="NCBI Taxonomy" id="1392540"/>
    <lineage>
        <taxon>Bacteria</taxon>
        <taxon>Pseudomonadati</taxon>
        <taxon>Pseudomonadota</taxon>
        <taxon>Gammaproteobacteria</taxon>
        <taxon>Moraxellales</taxon>
        <taxon>Moraxellaceae</taxon>
        <taxon>Acinetobacter</taxon>
    </lineage>
</organism>
<dbReference type="EMBL" id="AYER01000001">
    <property type="protein sequence ID" value="ESK41246.1"/>
    <property type="molecule type" value="Genomic_DNA"/>
</dbReference>
<feature type="coiled-coil region" evidence="1">
    <location>
        <begin position="47"/>
        <end position="74"/>
    </location>
</feature>
<keyword evidence="2" id="KW-0812">Transmembrane</keyword>
<feature type="transmembrane region" description="Helical" evidence="2">
    <location>
        <begin position="123"/>
        <end position="145"/>
    </location>
</feature>
<dbReference type="RefSeq" id="WP_023271839.1">
    <property type="nucleotide sequence ID" value="NZ_KI530712.1"/>
</dbReference>
<dbReference type="Proteomes" id="UP000023785">
    <property type="component" value="Unassembled WGS sequence"/>
</dbReference>
<accession>V2TT78</accession>
<dbReference type="OrthoDB" id="6713444at2"/>